<evidence type="ECO:0000313" key="4">
    <source>
        <dbReference type="Proteomes" id="UP000190065"/>
    </source>
</evidence>
<dbReference type="STRING" id="28136.SAMN02745202_02268"/>
<dbReference type="EMBL" id="FUXK01000033">
    <property type="protein sequence ID" value="SKA15284.1"/>
    <property type="molecule type" value="Genomic_DNA"/>
</dbReference>
<accession>A0A1T4RGZ6</accession>
<organism evidence="3 4">
    <name type="scientific">Segatella oulorum</name>
    <dbReference type="NCBI Taxonomy" id="28136"/>
    <lineage>
        <taxon>Bacteria</taxon>
        <taxon>Pseudomonadati</taxon>
        <taxon>Bacteroidota</taxon>
        <taxon>Bacteroidia</taxon>
        <taxon>Bacteroidales</taxon>
        <taxon>Prevotellaceae</taxon>
        <taxon>Segatella</taxon>
    </lineage>
</organism>
<dbReference type="Pfam" id="PF04205">
    <property type="entry name" value="FMN_bind"/>
    <property type="match status" value="1"/>
</dbReference>
<dbReference type="eggNOG" id="COG3976">
    <property type="taxonomic scope" value="Bacteria"/>
</dbReference>
<dbReference type="AlphaFoldDB" id="A0A1T4RGZ6"/>
<protein>
    <submittedName>
        <fullName evidence="3">FMN-binding domain-containing protein</fullName>
    </submittedName>
</protein>
<dbReference type="SMART" id="SM00900">
    <property type="entry name" value="FMN_bind"/>
    <property type="match status" value="1"/>
</dbReference>
<name>A0A1T4RGZ6_9BACT</name>
<dbReference type="Proteomes" id="UP000190065">
    <property type="component" value="Unassembled WGS sequence"/>
</dbReference>
<sequence>MRHAYGLKHYLCAQHSNCIEEMMQKKTFAKGLFTACTTLAMVAIMMSAMPAEEVMSRENGMTIVNTTSLSQAVKGFKGATPVKIYIEKNKILKIETLPNQETPKYFNKAKTLLEKFAGMRVAKAAKADVDGVTGATFSSKALKKNVQLGLEYYQKHK</sequence>
<gene>
    <name evidence="3" type="ORF">SAMN02745202_02268</name>
</gene>
<evidence type="ECO:0000259" key="2">
    <source>
        <dbReference type="SMART" id="SM00900"/>
    </source>
</evidence>
<dbReference type="GO" id="GO:0010181">
    <property type="term" value="F:FMN binding"/>
    <property type="evidence" value="ECO:0007669"/>
    <property type="project" value="InterPro"/>
</dbReference>
<dbReference type="GO" id="GO:0016020">
    <property type="term" value="C:membrane"/>
    <property type="evidence" value="ECO:0007669"/>
    <property type="project" value="InterPro"/>
</dbReference>
<reference evidence="3 4" key="1">
    <citation type="submission" date="2017-02" db="EMBL/GenBank/DDBJ databases">
        <authorList>
            <person name="Peterson S.W."/>
        </authorList>
    </citation>
    <scope>NUCLEOTIDE SEQUENCE [LARGE SCALE GENOMIC DNA]</scope>
    <source>
        <strain evidence="3 4">ATCC 43324</strain>
    </source>
</reference>
<feature type="transmembrane region" description="Helical" evidence="1">
    <location>
        <begin position="32"/>
        <end position="51"/>
    </location>
</feature>
<keyword evidence="1" id="KW-0812">Transmembrane</keyword>
<evidence type="ECO:0000313" key="3">
    <source>
        <dbReference type="EMBL" id="SKA15284.1"/>
    </source>
</evidence>
<feature type="domain" description="FMN-binding" evidence="2">
    <location>
        <begin position="75"/>
        <end position="153"/>
    </location>
</feature>
<dbReference type="InterPro" id="IPR007329">
    <property type="entry name" value="FMN-bd"/>
</dbReference>
<keyword evidence="1" id="KW-1133">Transmembrane helix</keyword>
<evidence type="ECO:0000256" key="1">
    <source>
        <dbReference type="SAM" id="Phobius"/>
    </source>
</evidence>
<proteinExistence type="predicted"/>
<keyword evidence="1" id="KW-0472">Membrane</keyword>